<proteinExistence type="predicted"/>
<feature type="region of interest" description="Disordered" evidence="1">
    <location>
        <begin position="52"/>
        <end position="73"/>
    </location>
</feature>
<evidence type="ECO:0000313" key="3">
    <source>
        <dbReference type="Proteomes" id="UP000499080"/>
    </source>
</evidence>
<dbReference type="AlphaFoldDB" id="A0A4Y2JQM5"/>
<name>A0A4Y2JQM5_ARAVE</name>
<comment type="caution">
    <text evidence="2">The sequence shown here is derived from an EMBL/GenBank/DDBJ whole genome shotgun (WGS) entry which is preliminary data.</text>
</comment>
<reference evidence="2 3" key="1">
    <citation type="journal article" date="2019" name="Sci. Rep.">
        <title>Orb-weaving spider Araneus ventricosus genome elucidates the spidroin gene catalogue.</title>
        <authorList>
            <person name="Kono N."/>
            <person name="Nakamura H."/>
            <person name="Ohtoshi R."/>
            <person name="Moran D.A.P."/>
            <person name="Shinohara A."/>
            <person name="Yoshida Y."/>
            <person name="Fujiwara M."/>
            <person name="Mori M."/>
            <person name="Tomita M."/>
            <person name="Arakawa K."/>
        </authorList>
    </citation>
    <scope>NUCLEOTIDE SEQUENCE [LARGE SCALE GENOMIC DNA]</scope>
</reference>
<accession>A0A4Y2JQM5</accession>
<protein>
    <submittedName>
        <fullName evidence="2">Uncharacterized protein</fullName>
    </submittedName>
</protein>
<sequence>MKSCARDRKNKFKLRMGSWKVFPRLINESRVGKSLTSSDAANVFRHQGSQTKCPKKRRCGVSSHTVEPPHKSRGVRKARLAVQGRECHLSGFRGTMGWSARALTWCQNHWLRSTKDALWTGNDLLNVKRNERSSPSALFTIKPSSRFGSKSVQDVLKLFSNTLQRLRDGTLGIRGYRKS</sequence>
<gene>
    <name evidence="2" type="ORF">AVEN_29895_1</name>
</gene>
<keyword evidence="3" id="KW-1185">Reference proteome</keyword>
<dbReference type="EMBL" id="BGPR01003775">
    <property type="protein sequence ID" value="GBM92274.1"/>
    <property type="molecule type" value="Genomic_DNA"/>
</dbReference>
<organism evidence="2 3">
    <name type="scientific">Araneus ventricosus</name>
    <name type="common">Orbweaver spider</name>
    <name type="synonym">Epeira ventricosa</name>
    <dbReference type="NCBI Taxonomy" id="182803"/>
    <lineage>
        <taxon>Eukaryota</taxon>
        <taxon>Metazoa</taxon>
        <taxon>Ecdysozoa</taxon>
        <taxon>Arthropoda</taxon>
        <taxon>Chelicerata</taxon>
        <taxon>Arachnida</taxon>
        <taxon>Araneae</taxon>
        <taxon>Araneomorphae</taxon>
        <taxon>Entelegynae</taxon>
        <taxon>Araneoidea</taxon>
        <taxon>Araneidae</taxon>
        <taxon>Araneus</taxon>
    </lineage>
</organism>
<dbReference type="Proteomes" id="UP000499080">
    <property type="component" value="Unassembled WGS sequence"/>
</dbReference>
<evidence type="ECO:0000313" key="2">
    <source>
        <dbReference type="EMBL" id="GBM92274.1"/>
    </source>
</evidence>
<evidence type="ECO:0000256" key="1">
    <source>
        <dbReference type="SAM" id="MobiDB-lite"/>
    </source>
</evidence>